<dbReference type="GeneID" id="43600465"/>
<feature type="compositionally biased region" description="Polar residues" evidence="1">
    <location>
        <begin position="33"/>
        <end position="55"/>
    </location>
</feature>
<gene>
    <name evidence="2" type="ORF">BP5553_07616</name>
</gene>
<evidence type="ECO:0000313" key="3">
    <source>
        <dbReference type="Proteomes" id="UP000254866"/>
    </source>
</evidence>
<organism evidence="2 3">
    <name type="scientific">Venustampulla echinocandica</name>
    <dbReference type="NCBI Taxonomy" id="2656787"/>
    <lineage>
        <taxon>Eukaryota</taxon>
        <taxon>Fungi</taxon>
        <taxon>Dikarya</taxon>
        <taxon>Ascomycota</taxon>
        <taxon>Pezizomycotina</taxon>
        <taxon>Leotiomycetes</taxon>
        <taxon>Helotiales</taxon>
        <taxon>Pleuroascaceae</taxon>
        <taxon>Venustampulla</taxon>
    </lineage>
</organism>
<evidence type="ECO:0000256" key="1">
    <source>
        <dbReference type="SAM" id="MobiDB-lite"/>
    </source>
</evidence>
<accession>A0A370TH11</accession>
<dbReference type="Proteomes" id="UP000254866">
    <property type="component" value="Unassembled WGS sequence"/>
</dbReference>
<reference evidence="2 3" key="1">
    <citation type="journal article" date="2018" name="IMA Fungus">
        <title>IMA Genome-F 9: Draft genome sequence of Annulohypoxylon stygium, Aspergillus mulundensis, Berkeleyomyces basicola (syn. Thielaviopsis basicola), Ceratocystis smalleyi, two Cercospora beticola strains, Coleophoma cylindrospora, Fusarium fracticaudum, Phialophora cf. hyalina, and Morchella septimelata.</title>
        <authorList>
            <person name="Wingfield B.D."/>
            <person name="Bills G.F."/>
            <person name="Dong Y."/>
            <person name="Huang W."/>
            <person name="Nel W.J."/>
            <person name="Swalarsk-Parry B.S."/>
            <person name="Vaghefi N."/>
            <person name="Wilken P.M."/>
            <person name="An Z."/>
            <person name="de Beer Z.W."/>
            <person name="De Vos L."/>
            <person name="Chen L."/>
            <person name="Duong T.A."/>
            <person name="Gao Y."/>
            <person name="Hammerbacher A."/>
            <person name="Kikkert J.R."/>
            <person name="Li Y."/>
            <person name="Li H."/>
            <person name="Li K."/>
            <person name="Li Q."/>
            <person name="Liu X."/>
            <person name="Ma X."/>
            <person name="Naidoo K."/>
            <person name="Pethybridge S.J."/>
            <person name="Sun J."/>
            <person name="Steenkamp E.T."/>
            <person name="van der Nest M.A."/>
            <person name="van Wyk S."/>
            <person name="Wingfield M.J."/>
            <person name="Xiong C."/>
            <person name="Yue Q."/>
            <person name="Zhang X."/>
        </authorList>
    </citation>
    <scope>NUCLEOTIDE SEQUENCE [LARGE SCALE GENOMIC DNA]</scope>
    <source>
        <strain evidence="2 3">BP 5553</strain>
    </source>
</reference>
<dbReference type="OrthoDB" id="3558767at2759"/>
<dbReference type="EMBL" id="NPIC01000007">
    <property type="protein sequence ID" value="RDL34488.1"/>
    <property type="molecule type" value="Genomic_DNA"/>
</dbReference>
<feature type="region of interest" description="Disordered" evidence="1">
    <location>
        <begin position="1"/>
        <end position="55"/>
    </location>
</feature>
<dbReference type="AlphaFoldDB" id="A0A370TH11"/>
<comment type="caution">
    <text evidence="2">The sequence shown here is derived from an EMBL/GenBank/DDBJ whole genome shotgun (WGS) entry which is preliminary data.</text>
</comment>
<feature type="compositionally biased region" description="Low complexity" evidence="1">
    <location>
        <begin position="230"/>
        <end position="248"/>
    </location>
</feature>
<proteinExistence type="predicted"/>
<sequence>MELSSDPSTPTQELLQEPSQELPPLPAPRNFVDSDQTEQAPSPSPNIPSIQVISTPKDISQTQFDFFSSDPLASAPEIENFFVPSPIRKRPRASPPPESAVRKRVPVLSRGDRPATIGPDTDRPANLNSDSDFDFEFEYTRASGTPRASSTTTTRTAGTAILEARDLIIEAYSLTKARTEQVKLLDLLEVFREFTEHGHLQKASKIISSQISNLESATRQLEAKSRDLSRATGPTRTSGPTGPTSSAPESDRLSKNLTIRSNTPNSSNSTLSNNLTIPSFASVANQGSGAPKTPQEWTLVGRKLKLTSPPKSERSSPNRLIVTQTPGTTTSFSPLVARNALNKAFTDKGIKGPVVISVTRSLKRNLVITTTPNYTADFLIEKRAIWEHIVPNQALYKDEL</sequence>
<name>A0A370TH11_9HELO</name>
<evidence type="ECO:0000313" key="2">
    <source>
        <dbReference type="EMBL" id="RDL34488.1"/>
    </source>
</evidence>
<keyword evidence="3" id="KW-1185">Reference proteome</keyword>
<dbReference type="RefSeq" id="XP_031867470.1">
    <property type="nucleotide sequence ID" value="XM_032016239.1"/>
</dbReference>
<feature type="region of interest" description="Disordered" evidence="1">
    <location>
        <begin position="218"/>
        <end position="273"/>
    </location>
</feature>
<feature type="compositionally biased region" description="Polar residues" evidence="1">
    <location>
        <begin position="1"/>
        <end position="11"/>
    </location>
</feature>
<protein>
    <submittedName>
        <fullName evidence="2">Uncharacterized protein</fullName>
    </submittedName>
</protein>
<feature type="compositionally biased region" description="Low complexity" evidence="1">
    <location>
        <begin position="258"/>
        <end position="273"/>
    </location>
</feature>